<gene>
    <name evidence="2" type="ORF">A3840_13965</name>
</gene>
<dbReference type="AlphaFoldDB" id="A0A178HVB5"/>
<evidence type="ECO:0000313" key="2">
    <source>
        <dbReference type="EMBL" id="OAM75946.1"/>
    </source>
</evidence>
<dbReference type="Pfam" id="PF04734">
    <property type="entry name" value="Ceramidase_alk"/>
    <property type="match status" value="1"/>
</dbReference>
<protein>
    <submittedName>
        <fullName evidence="2">Alkaline ceramidase</fullName>
    </submittedName>
</protein>
<dbReference type="RefSeq" id="WP_067457967.1">
    <property type="nucleotide sequence ID" value="NZ_LVVY01000101.1"/>
</dbReference>
<feature type="domain" description="Neutral/alkaline non-lysosomal ceramidase N-terminal" evidence="1">
    <location>
        <begin position="4"/>
        <end position="187"/>
    </location>
</feature>
<evidence type="ECO:0000259" key="1">
    <source>
        <dbReference type="Pfam" id="PF04734"/>
    </source>
</evidence>
<proteinExistence type="predicted"/>
<dbReference type="InterPro" id="IPR031329">
    <property type="entry name" value="NEUT/ALK_ceramidase_N"/>
</dbReference>
<name>A0A178HVB5_9HYPH</name>
<dbReference type="OrthoDB" id="622550at2"/>
<reference evidence="2 3" key="1">
    <citation type="submission" date="2016-03" db="EMBL/GenBank/DDBJ databases">
        <title>Genome sequencing of Devosia sp. S37.</title>
        <authorList>
            <person name="Mohd Nor M."/>
        </authorList>
    </citation>
    <scope>NUCLEOTIDE SEQUENCE [LARGE SCALE GENOMIC DNA]</scope>
    <source>
        <strain evidence="2 3">S37</strain>
    </source>
</reference>
<accession>A0A178HVB5</accession>
<keyword evidence="3" id="KW-1185">Reference proteome</keyword>
<evidence type="ECO:0000313" key="3">
    <source>
        <dbReference type="Proteomes" id="UP000078389"/>
    </source>
</evidence>
<comment type="caution">
    <text evidence="2">The sequence shown here is derived from an EMBL/GenBank/DDBJ whole genome shotgun (WGS) entry which is preliminary data.</text>
</comment>
<dbReference type="STRING" id="1770058.A3840_13965"/>
<dbReference type="Proteomes" id="UP000078389">
    <property type="component" value="Unassembled WGS sequence"/>
</dbReference>
<dbReference type="EMBL" id="LVVY01000101">
    <property type="protein sequence ID" value="OAM75946.1"/>
    <property type="molecule type" value="Genomic_DNA"/>
</dbReference>
<sequence length="423" mass="44691">MILAGAACVDITPAAGLNLAGFAARTQPATGMHDPLTARAITVEDTAIVVLDIIGLHEEMAARIRERSPLPDDNVIVAATHTHGAPISMQGRLGHAADPGFLRRIEDGAVEALRMAYESRRPATIAAGMGADPGVAWNRRHADGPLDRSVPVLRIRDAGGACIAVMASYACHPVVLAADNLLMTADYPHFVREALEAAHPGAVALFLTGCAGDANTGHTAQASWTLAANSARTFATAERLGNRVAAAALEAGEAAASDAVGAAHRELDLALTRLETEPLPELAERWRAEREQAEPVRAILLEHWIAWAERNRDVVPGHWRARVSMLDWGGIPILAMPGEIFSETGLSVRNACGGRPAFVLAYAEGTPGYIPPRSEFPFGGYEVEEAHRFIGMPGTFAPGSAEALAAAAQSMLGERYLTTQPVA</sequence>
<organism evidence="2 3">
    <name type="scientific">Devosia elaeis</name>
    <dbReference type="NCBI Taxonomy" id="1770058"/>
    <lineage>
        <taxon>Bacteria</taxon>
        <taxon>Pseudomonadati</taxon>
        <taxon>Pseudomonadota</taxon>
        <taxon>Alphaproteobacteria</taxon>
        <taxon>Hyphomicrobiales</taxon>
        <taxon>Devosiaceae</taxon>
        <taxon>Devosia</taxon>
    </lineage>
</organism>